<proteinExistence type="predicted"/>
<evidence type="ECO:0008006" key="4">
    <source>
        <dbReference type="Google" id="ProtNLM"/>
    </source>
</evidence>
<evidence type="ECO:0000256" key="1">
    <source>
        <dbReference type="SAM" id="SignalP"/>
    </source>
</evidence>
<keyword evidence="3" id="KW-1185">Reference proteome</keyword>
<feature type="signal peptide" evidence="1">
    <location>
        <begin position="1"/>
        <end position="29"/>
    </location>
</feature>
<dbReference type="RefSeq" id="WP_407864279.1">
    <property type="nucleotide sequence ID" value="NZ_BAAFZP010000001.1"/>
</dbReference>
<reference evidence="2 3" key="1">
    <citation type="submission" date="2024-10" db="EMBL/GenBank/DDBJ databases">
        <title>Isolation, draft genome sequencing and identification of Phyllobacterium sp. NSA23, isolated from leaf soil.</title>
        <authorList>
            <person name="Akita H."/>
        </authorList>
    </citation>
    <scope>NUCLEOTIDE SEQUENCE [LARGE SCALE GENOMIC DNA]</scope>
    <source>
        <strain evidence="2 3">NSA23</strain>
    </source>
</reference>
<evidence type="ECO:0000313" key="3">
    <source>
        <dbReference type="Proteomes" id="UP001628091"/>
    </source>
</evidence>
<keyword evidence="1" id="KW-0732">Signal</keyword>
<organism evidence="2 3">
    <name type="scientific">Phyllobacterium phragmitis</name>
    <dbReference type="NCBI Taxonomy" id="2670329"/>
    <lineage>
        <taxon>Bacteria</taxon>
        <taxon>Pseudomonadati</taxon>
        <taxon>Pseudomonadota</taxon>
        <taxon>Alphaproteobacteria</taxon>
        <taxon>Hyphomicrobiales</taxon>
        <taxon>Phyllobacteriaceae</taxon>
        <taxon>Phyllobacterium</taxon>
    </lineage>
</organism>
<name>A0ABQ0GXQ7_9HYPH</name>
<sequence>MLIRSIASLAGAAVIVGAAALTVSSPANALTMKECSVKYKAAKDAGTLGGMKWNDFRKAECGSDDDAAAAGAAAPAAPAAAPASPATNATAPAAAAASGKGLSMLECGAKYEVAKAAGSLNGMTWNGFRKAECGPGADPVALSTDGTTEPPAPTTTAPQGVVFPTAVSPQYSNQTPGKARMHTCLDQYHALKNNNALGGLKWIQKGGGYYSLCNAKLKGTS</sequence>
<feature type="chain" id="PRO_5045825914" description="Antifreeze protein" evidence="1">
    <location>
        <begin position="30"/>
        <end position="221"/>
    </location>
</feature>
<dbReference type="Proteomes" id="UP001628091">
    <property type="component" value="Unassembled WGS sequence"/>
</dbReference>
<gene>
    <name evidence="2" type="ORF">PPNSA23_13910</name>
</gene>
<evidence type="ECO:0000313" key="2">
    <source>
        <dbReference type="EMBL" id="GAB1581448.1"/>
    </source>
</evidence>
<accession>A0ABQ0GXQ7</accession>
<dbReference type="EMBL" id="BAAFZP010000001">
    <property type="protein sequence ID" value="GAB1581448.1"/>
    <property type="molecule type" value="Genomic_DNA"/>
</dbReference>
<protein>
    <recommendedName>
        <fullName evidence="4">Antifreeze protein</fullName>
    </recommendedName>
</protein>
<comment type="caution">
    <text evidence="2">The sequence shown here is derived from an EMBL/GenBank/DDBJ whole genome shotgun (WGS) entry which is preliminary data.</text>
</comment>